<evidence type="ECO:0000256" key="6">
    <source>
        <dbReference type="SAM" id="SignalP"/>
    </source>
</evidence>
<evidence type="ECO:0000256" key="1">
    <source>
        <dbReference type="ARBA" id="ARBA00004442"/>
    </source>
</evidence>
<comment type="similarity">
    <text evidence="2">Belongs to the MipA/OmpV family.</text>
</comment>
<keyword evidence="4" id="KW-0472">Membrane</keyword>
<feature type="chain" id="PRO_5047026783" evidence="6">
    <location>
        <begin position="22"/>
        <end position="257"/>
    </location>
</feature>
<evidence type="ECO:0000313" key="8">
    <source>
        <dbReference type="Proteomes" id="UP001575181"/>
    </source>
</evidence>
<evidence type="ECO:0000313" key="7">
    <source>
        <dbReference type="EMBL" id="MFA9459751.1"/>
    </source>
</evidence>
<dbReference type="RefSeq" id="WP_373654538.1">
    <property type="nucleotide sequence ID" value="NZ_JBGUAW010000002.1"/>
</dbReference>
<organism evidence="7 8">
    <name type="scientific">Thiohalorhabdus methylotrophus</name>
    <dbReference type="NCBI Taxonomy" id="3242694"/>
    <lineage>
        <taxon>Bacteria</taxon>
        <taxon>Pseudomonadati</taxon>
        <taxon>Pseudomonadota</taxon>
        <taxon>Gammaproteobacteria</taxon>
        <taxon>Thiohalorhabdales</taxon>
        <taxon>Thiohalorhabdaceae</taxon>
        <taxon>Thiohalorhabdus</taxon>
    </lineage>
</organism>
<dbReference type="EMBL" id="JBGUAW010000002">
    <property type="protein sequence ID" value="MFA9459751.1"/>
    <property type="molecule type" value="Genomic_DNA"/>
</dbReference>
<proteinExistence type="inferred from homology"/>
<accession>A0ABV4TR18</accession>
<dbReference type="Proteomes" id="UP001575181">
    <property type="component" value="Unassembled WGS sequence"/>
</dbReference>
<dbReference type="Pfam" id="PF06629">
    <property type="entry name" value="MipA"/>
    <property type="match status" value="1"/>
</dbReference>
<keyword evidence="5" id="KW-0998">Cell outer membrane</keyword>
<dbReference type="PANTHER" id="PTHR38776:SF1">
    <property type="entry name" value="MLTA-INTERACTING PROTEIN-RELATED"/>
    <property type="match status" value="1"/>
</dbReference>
<comment type="subcellular location">
    <subcellularLocation>
        <location evidence="1">Cell outer membrane</location>
    </subcellularLocation>
</comment>
<evidence type="ECO:0000256" key="5">
    <source>
        <dbReference type="ARBA" id="ARBA00023237"/>
    </source>
</evidence>
<evidence type="ECO:0000256" key="2">
    <source>
        <dbReference type="ARBA" id="ARBA00005722"/>
    </source>
</evidence>
<name>A0ABV4TR18_9GAMM</name>
<evidence type="ECO:0000256" key="4">
    <source>
        <dbReference type="ARBA" id="ARBA00023136"/>
    </source>
</evidence>
<comment type="caution">
    <text evidence="7">The sequence shown here is derived from an EMBL/GenBank/DDBJ whole genome shotgun (WGS) entry which is preliminary data.</text>
</comment>
<protein>
    <submittedName>
        <fullName evidence="7">MipA/OmpV family protein</fullName>
    </submittedName>
</protein>
<gene>
    <name evidence="7" type="ORF">ACERLL_02790</name>
</gene>
<feature type="signal peptide" evidence="6">
    <location>
        <begin position="1"/>
        <end position="21"/>
    </location>
</feature>
<reference evidence="7 8" key="1">
    <citation type="submission" date="2024-08" db="EMBL/GenBank/DDBJ databases">
        <title>Whole-genome sequencing of halo(alkali)philic microorganisms from hypersaline lakes.</title>
        <authorList>
            <person name="Sorokin D.Y."/>
            <person name="Merkel A.Y."/>
            <person name="Messina E."/>
            <person name="Yakimov M."/>
        </authorList>
    </citation>
    <scope>NUCLEOTIDE SEQUENCE [LARGE SCALE GENOMIC DNA]</scope>
    <source>
        <strain evidence="7 8">Cl-TMA</strain>
    </source>
</reference>
<keyword evidence="3 6" id="KW-0732">Signal</keyword>
<sequence>MSAFLVLLSLLAFLAPGISIAQPPPKRPPVMIGAGVVASPSPYEGVRRNLTPVPLLNVNLGRFSFRGIQARYRLWGDRRLNLAAVLQPRFQSYEGGDSRALEGMADRRKTAEAGLELTRRLGRWRLQVQGVTDLLGRHQGQEASAQLGYRLGGRRFTLSPGAGVEWASDRFVDYYYGVRPGEARAGRPAYSGQDAWSPFVALVARVRLTGRWGAFTYLRHSWLDEPVTDSPIVDRATVYSGVVAVSYAFGGGSGEGK</sequence>
<evidence type="ECO:0000256" key="3">
    <source>
        <dbReference type="ARBA" id="ARBA00022729"/>
    </source>
</evidence>
<dbReference type="InterPro" id="IPR010583">
    <property type="entry name" value="MipA"/>
</dbReference>
<dbReference type="PANTHER" id="PTHR38776">
    <property type="entry name" value="MLTA-INTERACTING PROTEIN-RELATED"/>
    <property type="match status" value="1"/>
</dbReference>
<keyword evidence="8" id="KW-1185">Reference proteome</keyword>